<dbReference type="SUPFAM" id="SSF53056">
    <property type="entry name" value="beta-carbonic anhydrase, cab"/>
    <property type="match status" value="1"/>
</dbReference>
<dbReference type="EMBL" id="MN740786">
    <property type="protein sequence ID" value="QHU11596.1"/>
    <property type="molecule type" value="Genomic_DNA"/>
</dbReference>
<reference evidence="1" key="1">
    <citation type="journal article" date="2020" name="Nature">
        <title>Giant virus diversity and host interactions through global metagenomics.</title>
        <authorList>
            <person name="Schulz F."/>
            <person name="Roux S."/>
            <person name="Paez-Espino D."/>
            <person name="Jungbluth S."/>
            <person name="Walsh D.A."/>
            <person name="Denef V.J."/>
            <person name="McMahon K.D."/>
            <person name="Konstantinidis K.T."/>
            <person name="Eloe-Fadrosh E.A."/>
            <person name="Kyrpides N.C."/>
            <person name="Woyke T."/>
        </authorList>
    </citation>
    <scope>NUCLEOTIDE SEQUENCE</scope>
    <source>
        <strain evidence="1">GVMAG-S-1101169-75</strain>
    </source>
</reference>
<evidence type="ECO:0000313" key="1">
    <source>
        <dbReference type="EMBL" id="QHU11596.1"/>
    </source>
</evidence>
<organism evidence="1">
    <name type="scientific">viral metagenome</name>
    <dbReference type="NCBI Taxonomy" id="1070528"/>
    <lineage>
        <taxon>unclassified sequences</taxon>
        <taxon>metagenomes</taxon>
        <taxon>organismal metagenomes</taxon>
    </lineage>
</organism>
<accession>A0A6C0K3E1</accession>
<dbReference type="GO" id="GO:0004089">
    <property type="term" value="F:carbonate dehydratase activity"/>
    <property type="evidence" value="ECO:0007669"/>
    <property type="project" value="InterPro"/>
</dbReference>
<dbReference type="GO" id="GO:0008270">
    <property type="term" value="F:zinc ion binding"/>
    <property type="evidence" value="ECO:0007669"/>
    <property type="project" value="InterPro"/>
</dbReference>
<protein>
    <submittedName>
        <fullName evidence="1">Uncharacterized protein</fullName>
    </submittedName>
</protein>
<dbReference type="InterPro" id="IPR036874">
    <property type="entry name" value="Carbonic_anhydrase_sf"/>
</dbReference>
<proteinExistence type="predicted"/>
<dbReference type="AlphaFoldDB" id="A0A6C0K3E1"/>
<name>A0A6C0K3E1_9ZZZZ</name>
<sequence length="186" mass="21380">MRRIEFLIDCIDYRFPDLITTFLSTLNLSRTYYEGTVAGASLSITYNDYCTTNPGSGCTCNFKKTNCILKNGILTNFEISTELSDVDEFIILNHQDCGAFKAFLPKSGYPLTLGTNNPKEIEILTKSMLLTQQYLERKYTSILSYVLYIIDINGWVAQYSSPQNIWKVIYTNENNDPRGLWYNYTN</sequence>